<gene>
    <name evidence="2" type="ORF">OHK93_004338</name>
</gene>
<dbReference type="AlphaFoldDB" id="A0AA43QGK7"/>
<reference evidence="2" key="1">
    <citation type="journal article" date="2023" name="Genome Biol. Evol.">
        <title>First Whole Genome Sequence and Flow Cytometry Genome Size Data for the Lichen-Forming Fungus Ramalina farinacea (Ascomycota).</title>
        <authorList>
            <person name="Llewellyn T."/>
            <person name="Mian S."/>
            <person name="Hill R."/>
            <person name="Leitch I.J."/>
            <person name="Gaya E."/>
        </authorList>
    </citation>
    <scope>NUCLEOTIDE SEQUENCE</scope>
    <source>
        <strain evidence="2">LIQ254RAFAR</strain>
    </source>
</reference>
<dbReference type="Proteomes" id="UP001161017">
    <property type="component" value="Unassembled WGS sequence"/>
</dbReference>
<name>A0AA43QGK7_9LECA</name>
<sequence>MEIPKENDVKPIIQEIVRTEVCFPNIQLLVDYISVEVIDADQGKETFRLYLTDGEVNIRALIRSRLHRAVLEQDVGRGSILVLKEYSLARAKRLNGEGEVVYFAIRDFFAFGYRKLPDINVEDSPDPTQSLIDSSSGSLHKHTEDPAYQEAQGGPLGSKAVKRDELPANPTEVIAPAFSRDVKPRIPRSPEWVRRASIEHHRRCHEGSNIAFSARVPVTDDEDFRQFCDRNPIGQDVEPCLCMTDMALEAIMKGVPLKPFNDQPRIKSLAAVTGRNKSRNHDVDVLAMIVSCDSSTTKPASLPLKRDVRIIDFSVDEPIVLGIFIDPVNTLPKAGTIALFRHVTTHDFRKGNLNAYPARVAGREWFIPNPVCFGLEDDIRRLAERFEELVAKQDTVEHGLLEEKDRHASP</sequence>
<accession>A0AA43QGK7</accession>
<comment type="caution">
    <text evidence="2">The sequence shown here is derived from an EMBL/GenBank/DDBJ whole genome shotgun (WGS) entry which is preliminary data.</text>
</comment>
<feature type="compositionally biased region" description="Polar residues" evidence="1">
    <location>
        <begin position="126"/>
        <end position="138"/>
    </location>
</feature>
<evidence type="ECO:0000256" key="1">
    <source>
        <dbReference type="SAM" id="MobiDB-lite"/>
    </source>
</evidence>
<evidence type="ECO:0000313" key="3">
    <source>
        <dbReference type="Proteomes" id="UP001161017"/>
    </source>
</evidence>
<keyword evidence="3" id="KW-1185">Reference proteome</keyword>
<protein>
    <submittedName>
        <fullName evidence="2">Uncharacterized protein</fullName>
    </submittedName>
</protein>
<organism evidence="2 3">
    <name type="scientific">Ramalina farinacea</name>
    <dbReference type="NCBI Taxonomy" id="258253"/>
    <lineage>
        <taxon>Eukaryota</taxon>
        <taxon>Fungi</taxon>
        <taxon>Dikarya</taxon>
        <taxon>Ascomycota</taxon>
        <taxon>Pezizomycotina</taxon>
        <taxon>Lecanoromycetes</taxon>
        <taxon>OSLEUM clade</taxon>
        <taxon>Lecanoromycetidae</taxon>
        <taxon>Lecanorales</taxon>
        <taxon>Lecanorineae</taxon>
        <taxon>Ramalinaceae</taxon>
        <taxon>Ramalina</taxon>
    </lineage>
</organism>
<dbReference type="EMBL" id="JAPUFD010000002">
    <property type="protein sequence ID" value="MDI1486147.1"/>
    <property type="molecule type" value="Genomic_DNA"/>
</dbReference>
<feature type="region of interest" description="Disordered" evidence="1">
    <location>
        <begin position="122"/>
        <end position="166"/>
    </location>
</feature>
<evidence type="ECO:0000313" key="2">
    <source>
        <dbReference type="EMBL" id="MDI1486147.1"/>
    </source>
</evidence>
<proteinExistence type="predicted"/>